<keyword evidence="3 6" id="KW-1133">Transmembrane helix</keyword>
<keyword evidence="8" id="KW-1185">Reference proteome</keyword>
<dbReference type="PANTHER" id="PTHR11040:SF210">
    <property type="entry name" value="ZINC-REGULATED TRANSPORTER 3"/>
    <property type="match status" value="1"/>
</dbReference>
<dbReference type="OrthoDB" id="262547at2759"/>
<dbReference type="Proteomes" id="UP000449547">
    <property type="component" value="Unassembled WGS sequence"/>
</dbReference>
<gene>
    <name evidence="7" type="ORF">DIURU_003007</name>
</gene>
<dbReference type="EMBL" id="SWFT01000095">
    <property type="protein sequence ID" value="KAA8902034.1"/>
    <property type="molecule type" value="Genomic_DNA"/>
</dbReference>
<comment type="caution">
    <text evidence="7">The sequence shown here is derived from an EMBL/GenBank/DDBJ whole genome shotgun (WGS) entry which is preliminary data.</text>
</comment>
<dbReference type="RefSeq" id="XP_034012198.1">
    <property type="nucleotide sequence ID" value="XM_034155722.1"/>
</dbReference>
<feature type="region of interest" description="Disordered" evidence="5">
    <location>
        <begin position="136"/>
        <end position="187"/>
    </location>
</feature>
<protein>
    <recommendedName>
        <fullName evidence="9">Zinc/iron permease</fullName>
    </recommendedName>
</protein>
<evidence type="ECO:0000256" key="1">
    <source>
        <dbReference type="ARBA" id="ARBA00004141"/>
    </source>
</evidence>
<evidence type="ECO:0000256" key="4">
    <source>
        <dbReference type="ARBA" id="ARBA00023136"/>
    </source>
</evidence>
<evidence type="ECO:0000256" key="5">
    <source>
        <dbReference type="SAM" id="MobiDB-lite"/>
    </source>
</evidence>
<evidence type="ECO:0000256" key="3">
    <source>
        <dbReference type="ARBA" id="ARBA00022989"/>
    </source>
</evidence>
<dbReference type="Pfam" id="PF02535">
    <property type="entry name" value="Zip"/>
    <property type="match status" value="1"/>
</dbReference>
<evidence type="ECO:0000313" key="8">
    <source>
        <dbReference type="Proteomes" id="UP000449547"/>
    </source>
</evidence>
<keyword evidence="2 6" id="KW-0812">Transmembrane</keyword>
<feature type="transmembrane region" description="Helical" evidence="6">
    <location>
        <begin position="383"/>
        <end position="404"/>
    </location>
</feature>
<dbReference type="PANTHER" id="PTHR11040">
    <property type="entry name" value="ZINC/IRON TRANSPORTER"/>
    <property type="match status" value="1"/>
</dbReference>
<accession>A0A642UMK1</accession>
<sequence>MQDFHNQGWALTLLSSLLCVLGTLIIYVENVYYFVFPRFITRRWPIKLERNYRFLTCSMAFSSGGLLFTSLFRLLSEGREYLERATTNDSNSNLDWELLVAYFGGATFYLTFNYILHVLTSESVIHCSHGDEEHHGFQDTHAHNHNASSHHSHSHHDDAYDNHSVSSTLSASAQTGTDSTYNDPDESTPLVRESIIHLVSSAVENSKCKGYSSAELCVFHATTGDNELHFCEVPEMEVAEVTEADLHPVSTRTSFHSKHDHHHHHVNSPKSRLFLIGLQTTLAITLHKFPEGFVTYVTSETDPQLGVSVFLSLLMHNFTEGFTMCLPLYYSFNETSRARFAKIKAVAISALLGGLSQPLGALLGAVFMAYNEDDKVPGEVTSMFGYTLAVTAGFLTVVALQMFGSAVSFGGSLNRTMVWCFIGMSIIGFSGVYVE</sequence>
<feature type="transmembrane region" description="Helical" evidence="6">
    <location>
        <begin position="54"/>
        <end position="76"/>
    </location>
</feature>
<dbReference type="GO" id="GO:0016020">
    <property type="term" value="C:membrane"/>
    <property type="evidence" value="ECO:0007669"/>
    <property type="project" value="UniProtKB-SubCell"/>
</dbReference>
<dbReference type="VEuPathDB" id="FungiDB:DIURU_003007"/>
<dbReference type="InterPro" id="IPR003689">
    <property type="entry name" value="ZIP"/>
</dbReference>
<dbReference type="OMA" id="HVVDCAH"/>
<feature type="transmembrane region" description="Helical" evidence="6">
    <location>
        <begin position="416"/>
        <end position="434"/>
    </location>
</feature>
<feature type="compositionally biased region" description="Polar residues" evidence="5">
    <location>
        <begin position="165"/>
        <end position="182"/>
    </location>
</feature>
<organism evidence="7 8">
    <name type="scientific">Diutina rugosa</name>
    <name type="common">Yeast</name>
    <name type="synonym">Candida rugosa</name>
    <dbReference type="NCBI Taxonomy" id="5481"/>
    <lineage>
        <taxon>Eukaryota</taxon>
        <taxon>Fungi</taxon>
        <taxon>Dikarya</taxon>
        <taxon>Ascomycota</taxon>
        <taxon>Saccharomycotina</taxon>
        <taxon>Pichiomycetes</taxon>
        <taxon>Debaryomycetaceae</taxon>
        <taxon>Diutina</taxon>
    </lineage>
</organism>
<keyword evidence="4 6" id="KW-0472">Membrane</keyword>
<dbReference type="GeneID" id="54781658"/>
<evidence type="ECO:0000313" key="7">
    <source>
        <dbReference type="EMBL" id="KAA8902034.1"/>
    </source>
</evidence>
<evidence type="ECO:0000256" key="6">
    <source>
        <dbReference type="SAM" id="Phobius"/>
    </source>
</evidence>
<reference evidence="7 8" key="1">
    <citation type="submission" date="2019-07" db="EMBL/GenBank/DDBJ databases">
        <title>Genome assembly of two rare yeast pathogens: Diutina rugosa and Trichomonascus ciferrii.</title>
        <authorList>
            <person name="Mixao V."/>
            <person name="Saus E."/>
            <person name="Hansen A."/>
            <person name="Lass-Flor C."/>
            <person name="Gabaldon T."/>
        </authorList>
    </citation>
    <scope>NUCLEOTIDE SEQUENCE [LARGE SCALE GENOMIC DNA]</scope>
    <source>
        <strain evidence="7 8">CBS 613</strain>
    </source>
</reference>
<comment type="subcellular location">
    <subcellularLocation>
        <location evidence="1">Membrane</location>
        <topology evidence="1">Multi-pass membrane protein</topology>
    </subcellularLocation>
</comment>
<evidence type="ECO:0000256" key="2">
    <source>
        <dbReference type="ARBA" id="ARBA00022692"/>
    </source>
</evidence>
<name>A0A642UMK1_DIURU</name>
<feature type="transmembrane region" description="Helical" evidence="6">
    <location>
        <begin position="12"/>
        <end position="33"/>
    </location>
</feature>
<dbReference type="AlphaFoldDB" id="A0A642UMK1"/>
<feature type="transmembrane region" description="Helical" evidence="6">
    <location>
        <begin position="96"/>
        <end position="116"/>
    </location>
</feature>
<proteinExistence type="predicted"/>
<evidence type="ECO:0008006" key="9">
    <source>
        <dbReference type="Google" id="ProtNLM"/>
    </source>
</evidence>
<feature type="transmembrane region" description="Helical" evidence="6">
    <location>
        <begin position="344"/>
        <end position="371"/>
    </location>
</feature>
<dbReference type="GO" id="GO:0005385">
    <property type="term" value="F:zinc ion transmembrane transporter activity"/>
    <property type="evidence" value="ECO:0007669"/>
    <property type="project" value="TreeGrafter"/>
</dbReference>